<dbReference type="Proteomes" id="UP000256964">
    <property type="component" value="Unassembled WGS sequence"/>
</dbReference>
<feature type="region of interest" description="Disordered" evidence="1">
    <location>
        <begin position="45"/>
        <end position="69"/>
    </location>
</feature>
<evidence type="ECO:0000313" key="2">
    <source>
        <dbReference type="EMBL" id="RDX43768.1"/>
    </source>
</evidence>
<accession>A0A371CTZ3</accession>
<reference evidence="2 3" key="1">
    <citation type="journal article" date="2018" name="Biotechnol. Biofuels">
        <title>Integrative visual omics of the white-rot fungus Polyporus brumalis exposes the biotechnological potential of its oxidative enzymes for delignifying raw plant biomass.</title>
        <authorList>
            <person name="Miyauchi S."/>
            <person name="Rancon A."/>
            <person name="Drula E."/>
            <person name="Hage H."/>
            <person name="Chaduli D."/>
            <person name="Favel A."/>
            <person name="Grisel S."/>
            <person name="Henrissat B."/>
            <person name="Herpoel-Gimbert I."/>
            <person name="Ruiz-Duenas F.J."/>
            <person name="Chevret D."/>
            <person name="Hainaut M."/>
            <person name="Lin J."/>
            <person name="Wang M."/>
            <person name="Pangilinan J."/>
            <person name="Lipzen A."/>
            <person name="Lesage-Meessen L."/>
            <person name="Navarro D."/>
            <person name="Riley R."/>
            <person name="Grigoriev I.V."/>
            <person name="Zhou S."/>
            <person name="Raouche S."/>
            <person name="Rosso M.N."/>
        </authorList>
    </citation>
    <scope>NUCLEOTIDE SEQUENCE [LARGE SCALE GENOMIC DNA]</scope>
    <source>
        <strain evidence="2 3">BRFM 1820</strain>
    </source>
</reference>
<name>A0A371CTZ3_9APHY</name>
<organism evidence="2 3">
    <name type="scientific">Lentinus brumalis</name>
    <dbReference type="NCBI Taxonomy" id="2498619"/>
    <lineage>
        <taxon>Eukaryota</taxon>
        <taxon>Fungi</taxon>
        <taxon>Dikarya</taxon>
        <taxon>Basidiomycota</taxon>
        <taxon>Agaricomycotina</taxon>
        <taxon>Agaricomycetes</taxon>
        <taxon>Polyporales</taxon>
        <taxon>Polyporaceae</taxon>
        <taxon>Lentinus</taxon>
    </lineage>
</organism>
<feature type="region of interest" description="Disordered" evidence="1">
    <location>
        <begin position="86"/>
        <end position="116"/>
    </location>
</feature>
<feature type="compositionally biased region" description="Basic residues" evidence="1">
    <location>
        <begin position="47"/>
        <end position="62"/>
    </location>
</feature>
<proteinExistence type="predicted"/>
<gene>
    <name evidence="2" type="ORF">OH76DRAFT_1184551</name>
</gene>
<sequence>MRPHTPAASGRHTRQVSIQRVDPLLSDRTPETQDTAIPITVSICGHQRSRRHARRSKIRTPSHRASSDWRRVRTTRKLGAPRRCQSLSNEYGTREKRHIRRRASDSSAPLGPPRTSMNIREMRTACRSCGMFAAFDHSFLWLRRRRQHAGRRSAWVNVYHQRIAPMQSRTARSSCSSSDVHVYPVLRTAAAVLQGQSISAQPISPYHHILAVIGPYLSEDDPKTGVTMRLEPHLIFSDTTYTR</sequence>
<evidence type="ECO:0000313" key="3">
    <source>
        <dbReference type="Proteomes" id="UP000256964"/>
    </source>
</evidence>
<evidence type="ECO:0000256" key="1">
    <source>
        <dbReference type="SAM" id="MobiDB-lite"/>
    </source>
</evidence>
<keyword evidence="3" id="KW-1185">Reference proteome</keyword>
<dbReference type="EMBL" id="KZ857460">
    <property type="protein sequence ID" value="RDX43768.1"/>
    <property type="molecule type" value="Genomic_DNA"/>
</dbReference>
<dbReference type="AlphaFoldDB" id="A0A371CTZ3"/>
<protein>
    <submittedName>
        <fullName evidence="2">Uncharacterized protein</fullName>
    </submittedName>
</protein>